<dbReference type="AlphaFoldDB" id="A0A4R6SQV1"/>
<dbReference type="SUPFAM" id="SSF103473">
    <property type="entry name" value="MFS general substrate transporter"/>
    <property type="match status" value="1"/>
</dbReference>
<dbReference type="Proteomes" id="UP000295620">
    <property type="component" value="Unassembled WGS sequence"/>
</dbReference>
<feature type="transmembrane region" description="Helical" evidence="5">
    <location>
        <begin position="338"/>
        <end position="362"/>
    </location>
</feature>
<feature type="transmembrane region" description="Helical" evidence="5">
    <location>
        <begin position="307"/>
        <end position="326"/>
    </location>
</feature>
<reference evidence="7 8" key="1">
    <citation type="submission" date="2019-03" db="EMBL/GenBank/DDBJ databases">
        <title>Genomic Encyclopedia of Archaeal and Bacterial Type Strains, Phase II (KMG-II): from individual species to whole genera.</title>
        <authorList>
            <person name="Goeker M."/>
        </authorList>
    </citation>
    <scope>NUCLEOTIDE SEQUENCE [LARGE SCALE GENOMIC DNA]</scope>
    <source>
        <strain evidence="7 8">DSM 19035</strain>
    </source>
</reference>
<name>A0A4R6SQV1_9SPHI</name>
<dbReference type="GO" id="GO:0022857">
    <property type="term" value="F:transmembrane transporter activity"/>
    <property type="evidence" value="ECO:0007669"/>
    <property type="project" value="InterPro"/>
</dbReference>
<evidence type="ECO:0000313" key="8">
    <source>
        <dbReference type="Proteomes" id="UP000295620"/>
    </source>
</evidence>
<evidence type="ECO:0000256" key="5">
    <source>
        <dbReference type="SAM" id="Phobius"/>
    </source>
</evidence>
<dbReference type="PANTHER" id="PTHR23514">
    <property type="entry name" value="BYPASS OF STOP CODON PROTEIN 6"/>
    <property type="match status" value="1"/>
</dbReference>
<feature type="transmembrane region" description="Helical" evidence="5">
    <location>
        <begin position="100"/>
        <end position="118"/>
    </location>
</feature>
<keyword evidence="8" id="KW-1185">Reference proteome</keyword>
<dbReference type="Gene3D" id="1.20.1250.20">
    <property type="entry name" value="MFS general substrate transporter like domains"/>
    <property type="match status" value="2"/>
</dbReference>
<evidence type="ECO:0000256" key="4">
    <source>
        <dbReference type="ARBA" id="ARBA00023136"/>
    </source>
</evidence>
<gene>
    <name evidence="7" type="ORF">ATK78_4277</name>
</gene>
<dbReference type="InterPro" id="IPR036259">
    <property type="entry name" value="MFS_trans_sf"/>
</dbReference>
<keyword evidence="4 5" id="KW-0472">Membrane</keyword>
<protein>
    <submittedName>
        <fullName evidence="7">Fucose permease</fullName>
    </submittedName>
</protein>
<comment type="caution">
    <text evidence="7">The sequence shown here is derived from an EMBL/GenBank/DDBJ whole genome shotgun (WGS) entry which is preliminary data.</text>
</comment>
<dbReference type="InterPro" id="IPR011701">
    <property type="entry name" value="MFS"/>
</dbReference>
<feature type="transmembrane region" description="Helical" evidence="5">
    <location>
        <begin position="139"/>
        <end position="156"/>
    </location>
</feature>
<keyword evidence="2 5" id="KW-0812">Transmembrane</keyword>
<dbReference type="InterPro" id="IPR051788">
    <property type="entry name" value="MFS_Transporter"/>
</dbReference>
<feature type="transmembrane region" description="Helical" evidence="5">
    <location>
        <begin position="162"/>
        <end position="179"/>
    </location>
</feature>
<evidence type="ECO:0000313" key="7">
    <source>
        <dbReference type="EMBL" id="TDQ06618.1"/>
    </source>
</evidence>
<feature type="transmembrane region" description="Helical" evidence="5">
    <location>
        <begin position="283"/>
        <end position="301"/>
    </location>
</feature>
<comment type="subcellular location">
    <subcellularLocation>
        <location evidence="1">Membrane</location>
        <topology evidence="1">Multi-pass membrane protein</topology>
    </subcellularLocation>
</comment>
<feature type="domain" description="Major facilitator superfamily (MFS) profile" evidence="6">
    <location>
        <begin position="10"/>
        <end position="394"/>
    </location>
</feature>
<dbReference type="RefSeq" id="WP_243732598.1">
    <property type="nucleotide sequence ID" value="NZ_SNYC01000008.1"/>
</dbReference>
<dbReference type="EMBL" id="SNYC01000008">
    <property type="protein sequence ID" value="TDQ06618.1"/>
    <property type="molecule type" value="Genomic_DNA"/>
</dbReference>
<evidence type="ECO:0000256" key="1">
    <source>
        <dbReference type="ARBA" id="ARBA00004141"/>
    </source>
</evidence>
<evidence type="ECO:0000259" key="6">
    <source>
        <dbReference type="PROSITE" id="PS50850"/>
    </source>
</evidence>
<proteinExistence type="predicted"/>
<feature type="transmembrane region" description="Helical" evidence="5">
    <location>
        <begin position="212"/>
        <end position="234"/>
    </location>
</feature>
<dbReference type="Pfam" id="PF07690">
    <property type="entry name" value="MFS_1"/>
    <property type="match status" value="1"/>
</dbReference>
<keyword evidence="3 5" id="KW-1133">Transmembrane helix</keyword>
<dbReference type="GO" id="GO:0016020">
    <property type="term" value="C:membrane"/>
    <property type="evidence" value="ECO:0007669"/>
    <property type="project" value="UniProtKB-SubCell"/>
</dbReference>
<evidence type="ECO:0000256" key="2">
    <source>
        <dbReference type="ARBA" id="ARBA00022692"/>
    </source>
</evidence>
<accession>A0A4R6SQV1</accession>
<dbReference type="CDD" id="cd17393">
    <property type="entry name" value="MFS_MosC_like"/>
    <property type="match status" value="1"/>
</dbReference>
<dbReference type="PANTHER" id="PTHR23514:SF13">
    <property type="entry name" value="INNER MEMBRANE PROTEIN YBJJ"/>
    <property type="match status" value="1"/>
</dbReference>
<feature type="transmembrane region" description="Helical" evidence="5">
    <location>
        <begin position="12"/>
        <end position="32"/>
    </location>
</feature>
<feature type="transmembrane region" description="Helical" evidence="5">
    <location>
        <begin position="44"/>
        <end position="64"/>
    </location>
</feature>
<dbReference type="PROSITE" id="PS50850">
    <property type="entry name" value="MFS"/>
    <property type="match status" value="1"/>
</dbReference>
<sequence length="398" mass="41722">MNDLNRVKKASFGIKAIFLVCGLAISSWAPMVPFAKDRLGLNDANLGLLLLCLGAGAICLMPLSGLFGQKYGSRKVIIYASFLMAVMLPLLLIIQSVVWMGVAIFIFGAAVGTVDVAMNAHGVQVQNMYGKSVMSSFHGLFSVGGLLGSLGLGGLMKAGLEPIIAALSISILLIIIVIFQSRSLLDRDLEMEAIQKFSSNSDSSSKHASSSWLNASVLFLGAMCFIVFLSEGAMLDWSAVFLKENRGIDNELSGIGYAAFSIAMATMRLLGDKLVSRFSGKKVVIGGSILAAIGVILVIISPFLIGALAGFILLGLGAANIVPVFIGEGGRLKSVSALVAIPAITTIGYAGQLAGPALLGFIAHHFSLSTAFGVIAFLLLTVAAAYIFRNNEKSQQHG</sequence>
<feature type="transmembrane region" description="Helical" evidence="5">
    <location>
        <begin position="254"/>
        <end position="271"/>
    </location>
</feature>
<organism evidence="7 8">
    <name type="scientific">Pedobacter metabolipauper</name>
    <dbReference type="NCBI Taxonomy" id="425513"/>
    <lineage>
        <taxon>Bacteria</taxon>
        <taxon>Pseudomonadati</taxon>
        <taxon>Bacteroidota</taxon>
        <taxon>Sphingobacteriia</taxon>
        <taxon>Sphingobacteriales</taxon>
        <taxon>Sphingobacteriaceae</taxon>
        <taxon>Pedobacter</taxon>
    </lineage>
</organism>
<feature type="transmembrane region" description="Helical" evidence="5">
    <location>
        <begin position="76"/>
        <end position="94"/>
    </location>
</feature>
<dbReference type="InterPro" id="IPR020846">
    <property type="entry name" value="MFS_dom"/>
</dbReference>
<feature type="transmembrane region" description="Helical" evidence="5">
    <location>
        <begin position="368"/>
        <end position="388"/>
    </location>
</feature>
<evidence type="ECO:0000256" key="3">
    <source>
        <dbReference type="ARBA" id="ARBA00022989"/>
    </source>
</evidence>